<comment type="caution">
    <text evidence="4">The sequence shown here is derived from an EMBL/GenBank/DDBJ whole genome shotgun (WGS) entry which is preliminary data.</text>
</comment>
<feature type="domain" description="Metalloprotease TldD/E central" evidence="3">
    <location>
        <begin position="110"/>
        <end position="208"/>
    </location>
</feature>
<proteinExistence type="predicted"/>
<dbReference type="Pfam" id="PF01523">
    <property type="entry name" value="PmbA_TldD_1st"/>
    <property type="match status" value="1"/>
</dbReference>
<dbReference type="SUPFAM" id="SSF111283">
    <property type="entry name" value="Putative modulator of DNA gyrase, PmbA/TldD"/>
    <property type="match status" value="1"/>
</dbReference>
<dbReference type="RefSeq" id="WP_080460377.1">
    <property type="nucleotide sequence ID" value="NZ_JXMW01000010.1"/>
</dbReference>
<dbReference type="InterPro" id="IPR036059">
    <property type="entry name" value="TldD/PmbA_sf"/>
</dbReference>
<dbReference type="GO" id="GO:0006508">
    <property type="term" value="P:proteolysis"/>
    <property type="evidence" value="ECO:0007669"/>
    <property type="project" value="InterPro"/>
</dbReference>
<gene>
    <name evidence="4" type="ORF">MBBAR_10c00160</name>
</gene>
<evidence type="ECO:0000259" key="3">
    <source>
        <dbReference type="Pfam" id="PF19290"/>
    </source>
</evidence>
<reference evidence="4 5" key="1">
    <citation type="submission" date="2014-12" db="EMBL/GenBank/DDBJ databases">
        <title>Genome sequence of Methanobrevibacter arboriphilicus DH1, DSM1125.</title>
        <authorList>
            <person name="Poehlein A."/>
            <person name="Thauer R.K."/>
            <person name="Seedorf H."/>
            <person name="Daniel R."/>
        </authorList>
    </citation>
    <scope>NUCLEOTIDE SEQUENCE [LARGE SCALE GENOMIC DNA]</scope>
    <source>
        <strain evidence="4 5">DH1</strain>
    </source>
</reference>
<dbReference type="PANTHER" id="PTHR43421">
    <property type="entry name" value="METALLOPROTEASE PMBA"/>
    <property type="match status" value="1"/>
</dbReference>
<evidence type="ECO:0000313" key="5">
    <source>
        <dbReference type="Proteomes" id="UP000191661"/>
    </source>
</evidence>
<dbReference type="GO" id="GO:0005829">
    <property type="term" value="C:cytosol"/>
    <property type="evidence" value="ECO:0007669"/>
    <property type="project" value="TreeGrafter"/>
</dbReference>
<dbReference type="InterPro" id="IPR002510">
    <property type="entry name" value="Metalloprtase-TldD/E_N"/>
</dbReference>
<dbReference type="OrthoDB" id="84520at2157"/>
<dbReference type="PANTHER" id="PTHR43421:SF1">
    <property type="entry name" value="METALLOPROTEASE PMBA"/>
    <property type="match status" value="1"/>
</dbReference>
<dbReference type="InterPro" id="IPR047657">
    <property type="entry name" value="PmbA"/>
</dbReference>
<dbReference type="InterPro" id="IPR035068">
    <property type="entry name" value="TldD/PmbA_N"/>
</dbReference>
<dbReference type="InterPro" id="IPR045570">
    <property type="entry name" value="Metalloprtase-TldD/E_cen_dom"/>
</dbReference>
<protein>
    <submittedName>
        <fullName evidence="4">Putative peptidase</fullName>
    </submittedName>
</protein>
<dbReference type="InterPro" id="IPR045569">
    <property type="entry name" value="Metalloprtase-TldD/E_C"/>
</dbReference>
<accession>A0A1V6N1Y8</accession>
<feature type="domain" description="Metalloprotease TldD/E C-terminal" evidence="2">
    <location>
        <begin position="220"/>
        <end position="442"/>
    </location>
</feature>
<name>A0A1V6N1Y8_METAZ</name>
<evidence type="ECO:0000313" key="4">
    <source>
        <dbReference type="EMBL" id="OQD58675.1"/>
    </source>
</evidence>
<sequence>MLFEISEKAEKEISKYSDDYEIYLELEKVLQLDAQKNDLSFAKEEINVGIGIRIISENKLGFAYSSDINKIEDVAKKAYLNSKLNEADENFCFAQKTKLDNVKNIYDSKFEKLDVTEASEFLESILETCVENNCEPTSGSFAASLENNLITNSNGVSAFNKFTDFSAFVSINAEKNGEKSTAYDSISSCNFDLDGEKLANETCKVAKDSIGGVNVETKDNKVILDYRGAVGLLSTFINAFNADNVQRGRSILKDKIEKPIVDTNISIYDDGTLEGGLNSSISDSEGVKTEKTCLVEDGILKGFIYDIYTAKKENSNKNGADDIKSTANGFRGSYAGTPSVSPSNIIFDFKEQVDISEIENGFLATDVLGAHTANPISGDFSVEANNAFLIDNGEISKPVKKAMISGNIFQALSDCNGVKSELRQYGSFLIPKILFNNLRVVG</sequence>
<keyword evidence="5" id="KW-1185">Reference proteome</keyword>
<dbReference type="GO" id="GO:0008237">
    <property type="term" value="F:metallopeptidase activity"/>
    <property type="evidence" value="ECO:0007669"/>
    <property type="project" value="InterPro"/>
</dbReference>
<feature type="domain" description="Metalloprotease TldD/E N-terminal" evidence="1">
    <location>
        <begin position="20"/>
        <end position="80"/>
    </location>
</feature>
<dbReference type="Pfam" id="PF19289">
    <property type="entry name" value="PmbA_TldD_3rd"/>
    <property type="match status" value="1"/>
</dbReference>
<organism evidence="4 5">
    <name type="scientific">Methanobrevibacter arboriphilus JCM 13429 = DSM 1125</name>
    <dbReference type="NCBI Taxonomy" id="1300164"/>
    <lineage>
        <taxon>Archaea</taxon>
        <taxon>Methanobacteriati</taxon>
        <taxon>Methanobacteriota</taxon>
        <taxon>Methanomada group</taxon>
        <taxon>Methanobacteria</taxon>
        <taxon>Methanobacteriales</taxon>
        <taxon>Methanobacteriaceae</taxon>
        <taxon>Methanobrevibacter</taxon>
    </lineage>
</organism>
<dbReference type="Proteomes" id="UP000191661">
    <property type="component" value="Unassembled WGS sequence"/>
</dbReference>
<dbReference type="Gene3D" id="3.30.2290.10">
    <property type="entry name" value="PmbA/TldD superfamily"/>
    <property type="match status" value="1"/>
</dbReference>
<evidence type="ECO:0000259" key="2">
    <source>
        <dbReference type="Pfam" id="PF19289"/>
    </source>
</evidence>
<dbReference type="EMBL" id="JXMW01000010">
    <property type="protein sequence ID" value="OQD58675.1"/>
    <property type="molecule type" value="Genomic_DNA"/>
</dbReference>
<evidence type="ECO:0000259" key="1">
    <source>
        <dbReference type="Pfam" id="PF01523"/>
    </source>
</evidence>
<dbReference type="Pfam" id="PF19290">
    <property type="entry name" value="PmbA_TldD_2nd"/>
    <property type="match status" value="1"/>
</dbReference>
<dbReference type="AlphaFoldDB" id="A0A1V6N1Y8"/>